<dbReference type="EMBL" id="BMAO01034097">
    <property type="protein sequence ID" value="GFQ93989.1"/>
    <property type="molecule type" value="Genomic_DNA"/>
</dbReference>
<name>A0A8X6G483_TRICU</name>
<dbReference type="AlphaFoldDB" id="A0A8X6G483"/>
<dbReference type="PROSITE" id="PS50097">
    <property type="entry name" value="BTB"/>
    <property type="match status" value="1"/>
</dbReference>
<dbReference type="OrthoDB" id="6427162at2759"/>
<dbReference type="Gene3D" id="3.30.710.10">
    <property type="entry name" value="Potassium Channel Kv1.1, Chain A"/>
    <property type="match status" value="1"/>
</dbReference>
<accession>A0A8X6G483</accession>
<dbReference type="SMART" id="SM00225">
    <property type="entry name" value="BTB"/>
    <property type="match status" value="1"/>
</dbReference>
<dbReference type="Gene3D" id="1.25.40.420">
    <property type="match status" value="1"/>
</dbReference>
<dbReference type="Pfam" id="PF00651">
    <property type="entry name" value="BTB"/>
    <property type="match status" value="1"/>
</dbReference>
<evidence type="ECO:0000313" key="2">
    <source>
        <dbReference type="EMBL" id="GFQ93989.1"/>
    </source>
</evidence>
<dbReference type="Proteomes" id="UP000887116">
    <property type="component" value="Unassembled WGS sequence"/>
</dbReference>
<gene>
    <name evidence="2" type="primary">spop_88</name>
    <name evidence="2" type="ORF">TNCT_597861</name>
</gene>
<feature type="domain" description="BTB" evidence="1">
    <location>
        <begin position="170"/>
        <end position="237"/>
    </location>
</feature>
<evidence type="ECO:0000259" key="1">
    <source>
        <dbReference type="PROSITE" id="PS50097"/>
    </source>
</evidence>
<keyword evidence="3" id="KW-1185">Reference proteome</keyword>
<reference evidence="2" key="1">
    <citation type="submission" date="2020-07" db="EMBL/GenBank/DDBJ databases">
        <title>Multicomponent nature underlies the extraordinary mechanical properties of spider dragline silk.</title>
        <authorList>
            <person name="Kono N."/>
            <person name="Nakamura H."/>
            <person name="Mori M."/>
            <person name="Yoshida Y."/>
            <person name="Ohtoshi R."/>
            <person name="Malay A.D."/>
            <person name="Moran D.A.P."/>
            <person name="Tomita M."/>
            <person name="Numata K."/>
            <person name="Arakawa K."/>
        </authorList>
    </citation>
    <scope>NUCLEOTIDE SEQUENCE</scope>
</reference>
<dbReference type="SUPFAM" id="SSF54695">
    <property type="entry name" value="POZ domain"/>
    <property type="match status" value="1"/>
</dbReference>
<comment type="caution">
    <text evidence="2">The sequence shown here is derived from an EMBL/GenBank/DDBJ whole genome shotgun (WGS) entry which is preliminary data.</text>
</comment>
<evidence type="ECO:0000313" key="3">
    <source>
        <dbReference type="Proteomes" id="UP000887116"/>
    </source>
</evidence>
<protein>
    <submittedName>
        <fullName evidence="2">Speckle-type POZ protein</fullName>
    </submittedName>
</protein>
<dbReference type="InterPro" id="IPR011333">
    <property type="entry name" value="SKP1/BTB/POZ_sf"/>
</dbReference>
<sequence length="328" mass="37858">MTENGCCDSIYYARPNHFLYTWRVEDFNKIDRTLNGADLLLPNEEICSFSFERLVHCLRLSMKSSCCSLECDVTFFTCTGVALFRRKFLKFSEKKERYIYNIHLERNKEDFKKLKALPKDTLFIVCDISDSEVMQKKFSVRHGGSQNAYLNYIKSLAADFKNKPDNLSKERVTLRVGDDTEVVNKAVLCSRSPVFARMLESDMREKKENSVTIEDVQIEAVRGLISYLYSGIVPDTDANFLYDLYFIANKYDISELGDECRHLLVSKFTVENVCEILSLSSMCSDDHLKFSAMLFMGSNLRLVVTTEGWKELMITEPKTALKVADFFH</sequence>
<organism evidence="2 3">
    <name type="scientific">Trichonephila clavata</name>
    <name type="common">Joro spider</name>
    <name type="synonym">Nephila clavata</name>
    <dbReference type="NCBI Taxonomy" id="2740835"/>
    <lineage>
        <taxon>Eukaryota</taxon>
        <taxon>Metazoa</taxon>
        <taxon>Ecdysozoa</taxon>
        <taxon>Arthropoda</taxon>
        <taxon>Chelicerata</taxon>
        <taxon>Arachnida</taxon>
        <taxon>Araneae</taxon>
        <taxon>Araneomorphae</taxon>
        <taxon>Entelegynae</taxon>
        <taxon>Araneoidea</taxon>
        <taxon>Nephilidae</taxon>
        <taxon>Trichonephila</taxon>
    </lineage>
</organism>
<proteinExistence type="predicted"/>
<dbReference type="InterPro" id="IPR000210">
    <property type="entry name" value="BTB/POZ_dom"/>
</dbReference>
<dbReference type="PANTHER" id="PTHR24413">
    <property type="entry name" value="SPECKLE-TYPE POZ PROTEIN"/>
    <property type="match status" value="1"/>
</dbReference>